<dbReference type="PROSITE" id="PS51186">
    <property type="entry name" value="GNAT"/>
    <property type="match status" value="1"/>
</dbReference>
<dbReference type="SUPFAM" id="SSF55729">
    <property type="entry name" value="Acyl-CoA N-acyltransferases (Nat)"/>
    <property type="match status" value="1"/>
</dbReference>
<keyword evidence="2" id="KW-0808">Transferase</keyword>
<dbReference type="HOGENOM" id="CLU_121411_1_0_6"/>
<dbReference type="InterPro" id="IPR000182">
    <property type="entry name" value="GNAT_dom"/>
</dbReference>
<evidence type="ECO:0000313" key="2">
    <source>
        <dbReference type="EMBL" id="AHE65833.1"/>
    </source>
</evidence>
<keyword evidence="3" id="KW-1185">Reference proteome</keyword>
<dbReference type="CDD" id="cd04301">
    <property type="entry name" value="NAT_SF"/>
    <property type="match status" value="1"/>
</dbReference>
<feature type="domain" description="N-acetyltransferase" evidence="1">
    <location>
        <begin position="1"/>
        <end position="89"/>
    </location>
</feature>
<evidence type="ECO:0000259" key="1">
    <source>
        <dbReference type="PROSITE" id="PS51186"/>
    </source>
</evidence>
<dbReference type="KEGG" id="lok:Loa_00244"/>
<evidence type="ECO:0000313" key="3">
    <source>
        <dbReference type="Proteomes" id="UP000018838"/>
    </source>
</evidence>
<dbReference type="PATRIC" id="fig|1268635.3.peg.244"/>
<dbReference type="Pfam" id="PF13508">
    <property type="entry name" value="Acetyltransf_7"/>
    <property type="match status" value="1"/>
</dbReference>
<dbReference type="STRING" id="1268635.Loa_00244"/>
<dbReference type="eggNOG" id="COG0456">
    <property type="taxonomic scope" value="Bacteria"/>
</dbReference>
<dbReference type="AlphaFoldDB" id="W0B5Q2"/>
<gene>
    <name evidence="2" type="ORF">Loa_00244</name>
</gene>
<reference evidence="2 3" key="1">
    <citation type="journal article" date="2013" name="Int. J. Med. Microbiol.">
        <title>Legionella oakridgensis ATCC 33761 genome sequence and phenotypic characterization reveals its replication capacity in amoebae.</title>
        <authorList>
            <person name="Brzuszkiewicz E."/>
            <person name="Schulz T."/>
            <person name="Rydzewski K."/>
            <person name="Daniel R."/>
            <person name="Gillmaier N."/>
            <person name="Dittmann C."/>
            <person name="Holland G."/>
            <person name="Schunder E."/>
            <person name="Lautner M."/>
            <person name="Eisenreich W."/>
            <person name="Luck C."/>
            <person name="Heuner K."/>
        </authorList>
    </citation>
    <scope>NUCLEOTIDE SEQUENCE [LARGE SCALE GENOMIC DNA]</scope>
    <source>
        <strain>OR-10</strain>
        <strain evidence="3">ATCC 33761</strain>
    </source>
</reference>
<proteinExistence type="predicted"/>
<sequence length="104" mass="11629">MGLLLSTFPRKKIPEIMDLNVLPPYRNKGIGSQLLEMAEQLAATRSDVVGLGVGLYRDYGNAQKLYIKKGYSPDGYGLTYQYQEIKPGSSVPVDDDLVLWFTKN</sequence>
<dbReference type="GO" id="GO:0016747">
    <property type="term" value="F:acyltransferase activity, transferring groups other than amino-acyl groups"/>
    <property type="evidence" value="ECO:0007669"/>
    <property type="project" value="InterPro"/>
</dbReference>
<dbReference type="EMBL" id="CP004006">
    <property type="protein sequence ID" value="AHE65833.1"/>
    <property type="molecule type" value="Genomic_DNA"/>
</dbReference>
<dbReference type="Gene3D" id="3.40.630.30">
    <property type="match status" value="1"/>
</dbReference>
<dbReference type="Proteomes" id="UP000018838">
    <property type="component" value="Chromosome"/>
</dbReference>
<name>W0B5Q2_9GAMM</name>
<dbReference type="InterPro" id="IPR016181">
    <property type="entry name" value="Acyl_CoA_acyltransferase"/>
</dbReference>
<protein>
    <submittedName>
        <fullName evidence="2">Acetyltransferase</fullName>
    </submittedName>
</protein>
<accession>W0B5Q2</accession>
<organism evidence="2 3">
    <name type="scientific">Legionella oakridgensis ATCC 33761 = DSM 21215</name>
    <dbReference type="NCBI Taxonomy" id="1268635"/>
    <lineage>
        <taxon>Bacteria</taxon>
        <taxon>Pseudomonadati</taxon>
        <taxon>Pseudomonadota</taxon>
        <taxon>Gammaproteobacteria</taxon>
        <taxon>Legionellales</taxon>
        <taxon>Legionellaceae</taxon>
        <taxon>Legionella</taxon>
    </lineage>
</organism>